<dbReference type="PROSITE" id="PS00608">
    <property type="entry name" value="GLYCOSYL_HYDROL_F2_2"/>
    <property type="match status" value="1"/>
</dbReference>
<dbReference type="PANTHER" id="PTHR42732">
    <property type="entry name" value="BETA-GALACTOSIDASE"/>
    <property type="match status" value="1"/>
</dbReference>
<keyword evidence="11" id="KW-1185">Reference proteome</keyword>
<dbReference type="Proteomes" id="UP000194873">
    <property type="component" value="Unassembled WGS sequence"/>
</dbReference>
<proteinExistence type="inferred from homology"/>
<feature type="chain" id="PRO_5012219019" evidence="4">
    <location>
        <begin position="23"/>
        <end position="957"/>
    </location>
</feature>
<comment type="caution">
    <text evidence="10">The sequence shown here is derived from an EMBL/GenBank/DDBJ whole genome shotgun (WGS) entry which is preliminary data.</text>
</comment>
<keyword evidence="3" id="KW-0326">Glycosidase</keyword>
<evidence type="ECO:0000256" key="2">
    <source>
        <dbReference type="ARBA" id="ARBA00022801"/>
    </source>
</evidence>
<evidence type="ECO:0000313" key="10">
    <source>
        <dbReference type="EMBL" id="OUJ70402.1"/>
    </source>
</evidence>
<reference evidence="10 11" key="1">
    <citation type="submission" date="2017-01" db="EMBL/GenBank/DDBJ databases">
        <title>A new Hymenobacter.</title>
        <authorList>
            <person name="Liang Y."/>
            <person name="Feng F."/>
        </authorList>
    </citation>
    <scope>NUCLEOTIDE SEQUENCE [LARGE SCALE GENOMIC DNA]</scope>
    <source>
        <strain evidence="10">MIMBbqt21</strain>
    </source>
</reference>
<dbReference type="GO" id="GO:0004553">
    <property type="term" value="F:hydrolase activity, hydrolyzing O-glycosyl compounds"/>
    <property type="evidence" value="ECO:0007669"/>
    <property type="project" value="InterPro"/>
</dbReference>
<dbReference type="PRINTS" id="PR00132">
    <property type="entry name" value="GLHYDRLASE2"/>
</dbReference>
<evidence type="ECO:0000259" key="5">
    <source>
        <dbReference type="Pfam" id="PF00703"/>
    </source>
</evidence>
<dbReference type="NCBIfam" id="NF041462">
    <property type="entry name" value="GalA"/>
    <property type="match status" value="1"/>
</dbReference>
<evidence type="ECO:0000259" key="8">
    <source>
        <dbReference type="Pfam" id="PF16355"/>
    </source>
</evidence>
<feature type="domain" description="Glycoside hydrolase family 2" evidence="9">
    <location>
        <begin position="906"/>
        <end position="943"/>
    </location>
</feature>
<feature type="domain" description="Glycosyl hydrolases family 2 sugar binding" evidence="7">
    <location>
        <begin position="115"/>
        <end position="209"/>
    </location>
</feature>
<dbReference type="InterPro" id="IPR006103">
    <property type="entry name" value="Glyco_hydro_2_cat"/>
</dbReference>
<evidence type="ECO:0000256" key="3">
    <source>
        <dbReference type="ARBA" id="ARBA00023295"/>
    </source>
</evidence>
<feature type="domain" description="DUF4982" evidence="8">
    <location>
        <begin position="626"/>
        <end position="682"/>
    </location>
</feature>
<dbReference type="InterPro" id="IPR006102">
    <property type="entry name" value="Ig-like_GH2"/>
</dbReference>
<comment type="similarity">
    <text evidence="1">Belongs to the glycosyl hydrolase 2 family.</text>
</comment>
<evidence type="ECO:0000259" key="6">
    <source>
        <dbReference type="Pfam" id="PF02836"/>
    </source>
</evidence>
<feature type="signal peptide" evidence="4">
    <location>
        <begin position="1"/>
        <end position="22"/>
    </location>
</feature>
<evidence type="ECO:0000313" key="11">
    <source>
        <dbReference type="Proteomes" id="UP000194873"/>
    </source>
</evidence>
<dbReference type="EMBL" id="MTSE01000023">
    <property type="protein sequence ID" value="OUJ70402.1"/>
    <property type="molecule type" value="Genomic_DNA"/>
</dbReference>
<dbReference type="PANTHER" id="PTHR42732:SF1">
    <property type="entry name" value="BETA-MANNOSIDASE"/>
    <property type="match status" value="1"/>
</dbReference>
<evidence type="ECO:0000259" key="7">
    <source>
        <dbReference type="Pfam" id="PF02837"/>
    </source>
</evidence>
<dbReference type="GO" id="GO:0005975">
    <property type="term" value="P:carbohydrate metabolic process"/>
    <property type="evidence" value="ECO:0007669"/>
    <property type="project" value="InterPro"/>
</dbReference>
<dbReference type="InterPro" id="IPR013783">
    <property type="entry name" value="Ig-like_fold"/>
</dbReference>
<dbReference type="Gene3D" id="2.60.120.260">
    <property type="entry name" value="Galactose-binding domain-like"/>
    <property type="match status" value="1"/>
</dbReference>
<dbReference type="InterPro" id="IPR023232">
    <property type="entry name" value="Glyco_hydro_2_AS"/>
</dbReference>
<feature type="domain" description="Glycoside hydrolase family 2 immunoglobulin-like beta-sandwich" evidence="5">
    <location>
        <begin position="218"/>
        <end position="323"/>
    </location>
</feature>
<feature type="domain" description="Glycoside hydrolase family 2" evidence="9">
    <location>
        <begin position="696"/>
        <end position="759"/>
    </location>
</feature>
<dbReference type="Pfam" id="PF02837">
    <property type="entry name" value="Glyco_hydro_2_N"/>
    <property type="match status" value="1"/>
</dbReference>
<dbReference type="Pfam" id="PF00703">
    <property type="entry name" value="Glyco_hydro_2"/>
    <property type="match status" value="1"/>
</dbReference>
<evidence type="ECO:0000259" key="9">
    <source>
        <dbReference type="Pfam" id="PF18565"/>
    </source>
</evidence>
<organism evidence="10 11">
    <name type="scientific">Hymenobacter crusticola</name>
    <dbReference type="NCBI Taxonomy" id="1770526"/>
    <lineage>
        <taxon>Bacteria</taxon>
        <taxon>Pseudomonadati</taxon>
        <taxon>Bacteroidota</taxon>
        <taxon>Cytophagia</taxon>
        <taxon>Cytophagales</taxon>
        <taxon>Hymenobacteraceae</taxon>
        <taxon>Hymenobacter</taxon>
    </lineage>
</organism>
<dbReference type="SUPFAM" id="SSF51445">
    <property type="entry name" value="(Trans)glycosidases"/>
    <property type="match status" value="1"/>
</dbReference>
<dbReference type="InterPro" id="IPR036156">
    <property type="entry name" value="Beta-gal/glucu_dom_sf"/>
</dbReference>
<dbReference type="SUPFAM" id="SSF49785">
    <property type="entry name" value="Galactose-binding domain-like"/>
    <property type="match status" value="1"/>
</dbReference>
<dbReference type="Pfam" id="PF02836">
    <property type="entry name" value="Glyco_hydro_2_C"/>
    <property type="match status" value="1"/>
</dbReference>
<keyword evidence="4" id="KW-0732">Signal</keyword>
<dbReference type="InterPro" id="IPR017853">
    <property type="entry name" value="GH"/>
</dbReference>
<dbReference type="SUPFAM" id="SSF49303">
    <property type="entry name" value="beta-Galactosidase/glucuronidase domain"/>
    <property type="match status" value="1"/>
</dbReference>
<dbReference type="InterPro" id="IPR051913">
    <property type="entry name" value="GH2_Domain-Containing"/>
</dbReference>
<accession>A0A243W6Y6</accession>
<dbReference type="Pfam" id="PF18565">
    <property type="entry name" value="Glyco_hydro2_C5"/>
    <property type="match status" value="2"/>
</dbReference>
<dbReference type="InterPro" id="IPR008979">
    <property type="entry name" value="Galactose-bd-like_sf"/>
</dbReference>
<evidence type="ECO:0000256" key="1">
    <source>
        <dbReference type="ARBA" id="ARBA00007401"/>
    </source>
</evidence>
<name>A0A243W6Y6_9BACT</name>
<dbReference type="Pfam" id="PF16355">
    <property type="entry name" value="DUF4982"/>
    <property type="match status" value="1"/>
</dbReference>
<dbReference type="Gene3D" id="3.20.20.80">
    <property type="entry name" value="Glycosidases"/>
    <property type="match status" value="1"/>
</dbReference>
<dbReference type="InterPro" id="IPR048230">
    <property type="entry name" value="GalA-like"/>
</dbReference>
<dbReference type="InterPro" id="IPR032311">
    <property type="entry name" value="DUF4982"/>
</dbReference>
<dbReference type="AlphaFoldDB" id="A0A243W6Y6"/>
<gene>
    <name evidence="10" type="ORF">BXP70_24525</name>
</gene>
<keyword evidence="2" id="KW-0378">Hydrolase</keyword>
<dbReference type="Gene3D" id="2.60.40.10">
    <property type="entry name" value="Immunoglobulins"/>
    <property type="match status" value="4"/>
</dbReference>
<dbReference type="InterPro" id="IPR006104">
    <property type="entry name" value="Glyco_hydro_2_N"/>
</dbReference>
<dbReference type="InterPro" id="IPR006101">
    <property type="entry name" value="Glyco_hydro_2"/>
</dbReference>
<dbReference type="InterPro" id="IPR040605">
    <property type="entry name" value="Glyco_hydro2_dom5"/>
</dbReference>
<feature type="domain" description="Glycoside hydrolase family 2 catalytic" evidence="6">
    <location>
        <begin position="331"/>
        <end position="469"/>
    </location>
</feature>
<protein>
    <submittedName>
        <fullName evidence="10">Beta-galactosidase</fullName>
    </submittedName>
</protein>
<evidence type="ECO:0000256" key="4">
    <source>
        <dbReference type="SAM" id="SignalP"/>
    </source>
</evidence>
<sequence length="957" mass="106517">MILRNFLSINLLCWAQFSFAQAPPEPGRERYSMDAHWRFALGHPFDTNQDFTNGTSYFSYFAKAGYGDGAASSTFDDRAWRQLDLPHDWAVELPFDSTAQHSHGYKATGRNFPATSVGWYRKTFTIPATDLGRQLALEFDGVYRNSKVWVNGHYLGTEPSGYNSFRYDITDYLNYGGRNVVAVRADATMPEGWFYEGAGIYRHVWLTKTNPVHVAPNGTWVTARVAATTADVTARVNLLNDGKKTQTCAVTQTILDAQGRVVASKKQEAVSLSPFQPREIALQLLVADAILWNLEAPYLYTLRTTVVVSNQEVDRYDTPFGIRTIRFDAKEGFFLNGKPVKLKGTNNHQDHAGVGTALPDELQYFRIKALKAMGSNAYRCSHHPPTPELLAACDQLGMLVIDENRLMGTNYQMQEDLRDMILRDRNHPSIISWSIGNEEWGIENSVIGARIATTMQAYVHSLDSTRLCTAGISGGFRSGISDVVEVMGYNYLGNGDVDAHHRRFPEQPGMGTEEGSTFATRGEYATDARKHYAAAYDQKPRPSFYSIEEGWRFYAERPYLAGMFIWTGFDYRGEATPYLWPSVTSYFGMMDLCGFPKDNVYYLRSWWSQQPTLHLLPHWNWPGREGQPIAVWAYSNCDEVELFLNKKSLGKQAVPRNSHVAWNVNYAPGTLEAYGYKNGRQTLHEVVKTTDQAAVIQLTPHKAALKADGQDLAVVTVAVADRGNLTVPTANEQITFSVTGPAKIIGVGNGDPTSLEKEKFVEDIQKVAIQGLQETPVSGLAEGVAARRQNQSAAWQPAFVKRDYKNLAAAYRHQGSFELPADFVNAQVTFFYNSIGKEQYLYINGQELATDLKQSAEGNVIRLAPSLLKPGHNTIEIVATPLTKEHDWDVVNTNPGTIQVLTPAAPWKRKTFNGLAQVLIQTTKEPGTVTLTATAKGLKTATLKLKAEKAAARPAVL</sequence>